<keyword evidence="4" id="KW-0133">Cell shape</keyword>
<comment type="caution">
    <text evidence="9">The sequence shown here is derived from an EMBL/GenBank/DDBJ whole genome shotgun (WGS) entry which is preliminary data.</text>
</comment>
<evidence type="ECO:0000256" key="1">
    <source>
        <dbReference type="ARBA" id="ARBA00007164"/>
    </source>
</evidence>
<evidence type="ECO:0000256" key="3">
    <source>
        <dbReference type="ARBA" id="ARBA00022801"/>
    </source>
</evidence>
<organism evidence="9 10">
    <name type="scientific">Dentiradicibacter hellwigii</name>
    <dbReference type="NCBI Taxonomy" id="3149053"/>
    <lineage>
        <taxon>Bacteria</taxon>
        <taxon>Pseudomonadati</taxon>
        <taxon>Pseudomonadota</taxon>
        <taxon>Betaproteobacteria</taxon>
        <taxon>Rhodocyclales</taxon>
        <taxon>Rhodocyclaceae</taxon>
        <taxon>Dentiradicibacter</taxon>
    </lineage>
</organism>
<gene>
    <name evidence="9" type="primary">pbpG</name>
    <name evidence="9" type="ORF">ABCS64_09900</name>
</gene>
<dbReference type="Proteomes" id="UP001574673">
    <property type="component" value="Unassembled WGS sequence"/>
</dbReference>
<keyword evidence="3 9" id="KW-0378">Hydrolase</keyword>
<feature type="domain" description="Peptidase S11 D-alanyl-D-alanine carboxypeptidase A N-terminal" evidence="8">
    <location>
        <begin position="42"/>
        <end position="267"/>
    </location>
</feature>
<dbReference type="InterPro" id="IPR001967">
    <property type="entry name" value="Peptidase_S11_N"/>
</dbReference>
<evidence type="ECO:0000313" key="9">
    <source>
        <dbReference type="EMBL" id="MFA9950623.1"/>
    </source>
</evidence>
<dbReference type="PANTHER" id="PTHR21581:SF26">
    <property type="entry name" value="D-ALANYL-D-ALANINE ENDOPEPTIDASE"/>
    <property type="match status" value="1"/>
</dbReference>
<evidence type="ECO:0000256" key="5">
    <source>
        <dbReference type="ARBA" id="ARBA00022984"/>
    </source>
</evidence>
<name>A0ABV4UGP6_9RHOO</name>
<keyword evidence="10" id="KW-1185">Reference proteome</keyword>
<dbReference type="RefSeq" id="WP_418891666.1">
    <property type="nucleotide sequence ID" value="NZ_JBEUWX010000002.1"/>
</dbReference>
<keyword evidence="2" id="KW-0732">Signal</keyword>
<dbReference type="EMBL" id="JBEUWX010000002">
    <property type="protein sequence ID" value="MFA9950623.1"/>
    <property type="molecule type" value="Genomic_DNA"/>
</dbReference>
<dbReference type="Pfam" id="PF00768">
    <property type="entry name" value="Peptidase_S11"/>
    <property type="match status" value="1"/>
</dbReference>
<accession>A0ABV4UGP6</accession>
<dbReference type="PRINTS" id="PR00725">
    <property type="entry name" value="DADACBPTASE1"/>
</dbReference>
<reference evidence="10" key="1">
    <citation type="submission" date="2024-06" db="EMBL/GenBank/DDBJ databases">
        <title>Radixoralia hellwigii gen. nov., sp nov., isolated from a root canal in the human oral cavity.</title>
        <authorList>
            <person name="Bartsch S."/>
            <person name="Wittmer A."/>
            <person name="Schulz A.-K."/>
            <person name="Neumann-Schaal M."/>
            <person name="Wolf J."/>
            <person name="Gronow S."/>
            <person name="Tennert C."/>
            <person name="Haecker G."/>
            <person name="Cieplik F."/>
            <person name="Al-Ahmad A."/>
        </authorList>
    </citation>
    <scope>NUCLEOTIDE SEQUENCE [LARGE SCALE GENOMIC DNA]</scope>
    <source>
        <strain evidence="10">Wk13</strain>
    </source>
</reference>
<keyword evidence="5" id="KW-0573">Peptidoglycan synthesis</keyword>
<sequence length="303" mass="32865">MTKSQARLAKHAEKFSRSAKRVVKSRFPHRPLAQAAEQWQVSQHLAVNSASALVFDQKTGNALFQKNASEITPIASITKLMTAMVVLDSAPDLQAMISIGEDDIDSLRGSRSRLPVGLSISRETALLLALMSSENRAAHALARHYPGGMPAFITAMNAKANALGMYNTRFDDPTGLSSANVSTAHDLARMVAAAYRYPLIRAWSTTAEASIDISGQSLTFRNTNPLVSHSDWAVGLSKTGYIHEAGRCLVMQAWLTDKPVVIVLLDSAGKLTRVGDANRIKRWMEYTQQRDTARALAASGNAS</sequence>
<dbReference type="InterPro" id="IPR018044">
    <property type="entry name" value="Peptidase_S11"/>
</dbReference>
<keyword evidence="6" id="KW-0961">Cell wall biogenesis/degradation</keyword>
<evidence type="ECO:0000313" key="10">
    <source>
        <dbReference type="Proteomes" id="UP001574673"/>
    </source>
</evidence>
<evidence type="ECO:0000259" key="8">
    <source>
        <dbReference type="Pfam" id="PF00768"/>
    </source>
</evidence>
<dbReference type="NCBIfam" id="NF008668">
    <property type="entry name" value="PRK11669.1"/>
    <property type="match status" value="1"/>
</dbReference>
<dbReference type="InterPro" id="IPR012338">
    <property type="entry name" value="Beta-lactam/transpept-like"/>
</dbReference>
<dbReference type="GO" id="GO:0016787">
    <property type="term" value="F:hydrolase activity"/>
    <property type="evidence" value="ECO:0007669"/>
    <property type="project" value="UniProtKB-KW"/>
</dbReference>
<dbReference type="PANTHER" id="PTHR21581">
    <property type="entry name" value="D-ALANYL-D-ALANINE CARBOXYPEPTIDASE"/>
    <property type="match status" value="1"/>
</dbReference>
<evidence type="ECO:0000256" key="6">
    <source>
        <dbReference type="ARBA" id="ARBA00023316"/>
    </source>
</evidence>
<comment type="similarity">
    <text evidence="1 7">Belongs to the peptidase S11 family.</text>
</comment>
<dbReference type="SUPFAM" id="SSF56601">
    <property type="entry name" value="beta-lactamase/transpeptidase-like"/>
    <property type="match status" value="1"/>
</dbReference>
<evidence type="ECO:0000256" key="2">
    <source>
        <dbReference type="ARBA" id="ARBA00022729"/>
    </source>
</evidence>
<evidence type="ECO:0000256" key="4">
    <source>
        <dbReference type="ARBA" id="ARBA00022960"/>
    </source>
</evidence>
<protein>
    <submittedName>
        <fullName evidence="9">D-alanyl-D-alanine endopeptidase</fullName>
        <ecNumber evidence="9">3.4.21.-</ecNumber>
    </submittedName>
</protein>
<evidence type="ECO:0000256" key="7">
    <source>
        <dbReference type="RuleBase" id="RU004016"/>
    </source>
</evidence>
<dbReference type="EC" id="3.4.21.-" evidence="9"/>
<dbReference type="Gene3D" id="3.40.710.10">
    <property type="entry name" value="DD-peptidase/beta-lactamase superfamily"/>
    <property type="match status" value="1"/>
</dbReference>
<proteinExistence type="inferred from homology"/>